<accession>A0A8T3VW73</accession>
<dbReference type="InterPro" id="IPR019597">
    <property type="entry name" value="Energy-convert_hydgase-B_suP"/>
</dbReference>
<organism evidence="1 2">
    <name type="scientific">Methanobrevibacter olleyae</name>
    <dbReference type="NCBI Taxonomy" id="294671"/>
    <lineage>
        <taxon>Archaea</taxon>
        <taxon>Methanobacteriati</taxon>
        <taxon>Methanobacteriota</taxon>
        <taxon>Methanomada group</taxon>
        <taxon>Methanobacteria</taxon>
        <taxon>Methanobacteriales</taxon>
        <taxon>Methanobacteriaceae</taxon>
        <taxon>Methanobrevibacter</taxon>
    </lineage>
</organism>
<dbReference type="EMBL" id="SUTG01000005">
    <property type="protein sequence ID" value="MBE6511899.1"/>
    <property type="molecule type" value="Genomic_DNA"/>
</dbReference>
<dbReference type="AlphaFoldDB" id="A0A8T3VW73"/>
<sequence length="87" mass="10199">MKFVIRPYHIMSLGGYIVEYDFPYRDLIIVNETPEDIKFEIPVFDGSYIEEYEKLGLKVIPVSEHDSYLNLYKKAHAELDALKAKLD</sequence>
<evidence type="ECO:0008006" key="3">
    <source>
        <dbReference type="Google" id="ProtNLM"/>
    </source>
</evidence>
<name>A0A8T3VW73_METOL</name>
<evidence type="ECO:0000313" key="2">
    <source>
        <dbReference type="Proteomes" id="UP000732619"/>
    </source>
</evidence>
<gene>
    <name evidence="1" type="ORF">E7Z75_01935</name>
</gene>
<protein>
    <recommendedName>
        <fullName evidence="3">Energy-converting hydrogenase B subunit P</fullName>
    </recommendedName>
</protein>
<comment type="caution">
    <text evidence="1">The sequence shown here is derived from an EMBL/GenBank/DDBJ whole genome shotgun (WGS) entry which is preliminary data.</text>
</comment>
<proteinExistence type="predicted"/>
<evidence type="ECO:0000313" key="1">
    <source>
        <dbReference type="EMBL" id="MBE6511899.1"/>
    </source>
</evidence>
<dbReference type="Pfam" id="PF10622">
    <property type="entry name" value="Ehbp"/>
    <property type="match status" value="1"/>
</dbReference>
<reference evidence="1" key="1">
    <citation type="submission" date="2019-04" db="EMBL/GenBank/DDBJ databases">
        <title>Evolution of Biomass-Degrading Anaerobic Consortia Revealed by Metagenomics.</title>
        <authorList>
            <person name="Peng X."/>
        </authorList>
    </citation>
    <scope>NUCLEOTIDE SEQUENCE</scope>
    <source>
        <strain evidence="1">SIG14</strain>
    </source>
</reference>
<dbReference type="Proteomes" id="UP000732619">
    <property type="component" value="Unassembled WGS sequence"/>
</dbReference>